<dbReference type="EMBL" id="BPLQ01000457">
    <property type="protein sequence ID" value="GIX71531.1"/>
    <property type="molecule type" value="Genomic_DNA"/>
</dbReference>
<dbReference type="AlphaFoldDB" id="A0AAV4MJ79"/>
<gene>
    <name evidence="1" type="ORF">CDAR_81211</name>
</gene>
<evidence type="ECO:0000313" key="1">
    <source>
        <dbReference type="EMBL" id="GIX71531.1"/>
    </source>
</evidence>
<name>A0AAV4MJ79_9ARAC</name>
<proteinExistence type="predicted"/>
<dbReference type="Proteomes" id="UP001054837">
    <property type="component" value="Unassembled WGS sequence"/>
</dbReference>
<keyword evidence="2" id="KW-1185">Reference proteome</keyword>
<reference evidence="1 2" key="1">
    <citation type="submission" date="2021-06" db="EMBL/GenBank/DDBJ databases">
        <title>Caerostris darwini draft genome.</title>
        <authorList>
            <person name="Kono N."/>
            <person name="Arakawa K."/>
        </authorList>
    </citation>
    <scope>NUCLEOTIDE SEQUENCE [LARGE SCALE GENOMIC DNA]</scope>
</reference>
<protein>
    <submittedName>
        <fullName evidence="1">Uncharacterized protein</fullName>
    </submittedName>
</protein>
<accession>A0AAV4MJ79</accession>
<comment type="caution">
    <text evidence="1">The sequence shown here is derived from an EMBL/GenBank/DDBJ whole genome shotgun (WGS) entry which is preliminary data.</text>
</comment>
<evidence type="ECO:0000313" key="2">
    <source>
        <dbReference type="Proteomes" id="UP001054837"/>
    </source>
</evidence>
<organism evidence="1 2">
    <name type="scientific">Caerostris darwini</name>
    <dbReference type="NCBI Taxonomy" id="1538125"/>
    <lineage>
        <taxon>Eukaryota</taxon>
        <taxon>Metazoa</taxon>
        <taxon>Ecdysozoa</taxon>
        <taxon>Arthropoda</taxon>
        <taxon>Chelicerata</taxon>
        <taxon>Arachnida</taxon>
        <taxon>Araneae</taxon>
        <taxon>Araneomorphae</taxon>
        <taxon>Entelegynae</taxon>
        <taxon>Araneoidea</taxon>
        <taxon>Araneidae</taxon>
        <taxon>Caerostris</taxon>
    </lineage>
</organism>
<sequence>MSLNLRNCSDSGMKRSNSLPAVNSIFENKGVVKFFPGEIYQTANPTQVWNPLFSQLKEKLIQYLKRRTTMENSPLKFRRYICIQREDFRQNCQHHMSRNLKRLKNGFIVL</sequence>